<dbReference type="SUPFAM" id="SSF51604">
    <property type="entry name" value="Enolase C-terminal domain-like"/>
    <property type="match status" value="1"/>
</dbReference>
<evidence type="ECO:0000313" key="9">
    <source>
        <dbReference type="RefSeq" id="XP_015880039.2"/>
    </source>
</evidence>
<dbReference type="PANTHER" id="PTHR48073:SF4">
    <property type="entry name" value="MANDELATE RACEMASE_MUCONATE LACTONIZING ENZYME C-TERMINAL DOMAIN-CONTAINING PROTEIN"/>
    <property type="match status" value="1"/>
</dbReference>
<dbReference type="GO" id="GO:0016855">
    <property type="term" value="F:racemase and epimerase activity, acting on amino acids and derivatives"/>
    <property type="evidence" value="ECO:0007669"/>
    <property type="project" value="UniProtKB-UniRule"/>
</dbReference>
<dbReference type="Pfam" id="PF13378">
    <property type="entry name" value="MR_MLE_C"/>
    <property type="match status" value="1"/>
</dbReference>
<dbReference type="InterPro" id="IPR036849">
    <property type="entry name" value="Enolase-like_C_sf"/>
</dbReference>
<dbReference type="SFLD" id="SFLDS00001">
    <property type="entry name" value="Enolase"/>
    <property type="match status" value="1"/>
</dbReference>
<accession>A0A6P4A2C9</accession>
<comment type="similarity">
    <text evidence="1 6">Belongs to the mandelate racemase/muconate lactonizing enzyme family.</text>
</comment>
<dbReference type="KEGG" id="zju:107416099"/>
<dbReference type="PANTHER" id="PTHR48073">
    <property type="entry name" value="O-SUCCINYLBENZOATE SYNTHASE-RELATED"/>
    <property type="match status" value="1"/>
</dbReference>
<comment type="cofactor">
    <cofactor evidence="5 6">
        <name>Mg(2+)</name>
        <dbReference type="ChEBI" id="CHEBI:18420"/>
    </cofactor>
    <text evidence="5 6">Binds 1 Mg(2+) ion per subunit.</text>
</comment>
<keyword evidence="3 5" id="KW-0460">Magnesium</keyword>
<dbReference type="InterPro" id="IPR029065">
    <property type="entry name" value="Enolase_C-like"/>
</dbReference>
<feature type="domain" description="Mandelate racemase/muconate lactonizing enzyme C-terminal" evidence="7">
    <location>
        <begin position="210"/>
        <end position="303"/>
    </location>
</feature>
<dbReference type="GeneID" id="107416099"/>
<dbReference type="CDD" id="cd03319">
    <property type="entry name" value="L-Ala-DL-Glu_epimerase"/>
    <property type="match status" value="1"/>
</dbReference>
<feature type="binding site" evidence="5">
    <location>
        <position position="257"/>
    </location>
    <ligand>
        <name>Mg(2+)</name>
        <dbReference type="ChEBI" id="CHEBI:18420"/>
    </ligand>
</feature>
<feature type="binding site" evidence="5">
    <location>
        <position position="314"/>
    </location>
    <ligand>
        <name>Mg(2+)</name>
        <dbReference type="ChEBI" id="CHEBI:18420"/>
    </ligand>
</feature>
<keyword evidence="8" id="KW-1185">Reference proteome</keyword>
<proteinExistence type="inferred from homology"/>
<keyword evidence="2 5" id="KW-0479">Metal-binding</keyword>
<dbReference type="Proteomes" id="UP001652623">
    <property type="component" value="Chromosome 4"/>
</dbReference>
<evidence type="ECO:0000256" key="6">
    <source>
        <dbReference type="RuleBase" id="RU366006"/>
    </source>
</evidence>
<dbReference type="InterPro" id="IPR013341">
    <property type="entry name" value="Mandelate_racemase_N_dom"/>
</dbReference>
<evidence type="ECO:0000259" key="7">
    <source>
        <dbReference type="SMART" id="SM00922"/>
    </source>
</evidence>
<evidence type="ECO:0000256" key="2">
    <source>
        <dbReference type="ARBA" id="ARBA00022723"/>
    </source>
</evidence>
<dbReference type="InterPro" id="IPR029017">
    <property type="entry name" value="Enolase-like_N"/>
</dbReference>
<evidence type="ECO:0000256" key="5">
    <source>
        <dbReference type="PIRSR" id="PIRSR634603-3"/>
    </source>
</evidence>
<dbReference type="SUPFAM" id="SSF54826">
    <property type="entry name" value="Enolase N-terminal domain-like"/>
    <property type="match status" value="1"/>
</dbReference>
<gene>
    <name evidence="9" type="primary">LOC107416099</name>
</gene>
<dbReference type="InterPro" id="IPR034603">
    <property type="entry name" value="Dipeptide_epimerase"/>
</dbReference>
<name>A0A6P4A2C9_ZIZJJ</name>
<reference evidence="9" key="1">
    <citation type="submission" date="2025-08" db="UniProtKB">
        <authorList>
            <consortium name="RefSeq"/>
        </authorList>
    </citation>
    <scope>IDENTIFICATION</scope>
    <source>
        <tissue evidence="9">Seedling</tissue>
    </source>
</reference>
<sequence>MALLGSVLCPSTSLFSSHPKQKPLRSSRPRKPFLMTCVCASSNGSNLMAVSEVSTDETTSFGFKNLTQTFWVDVQRAQEKPLNVKLGEPINIGSSRIEMVENVAIRVELSNGCVGWGEAAVTVKPRAMALAKAKEVSEFLRRSSPMTLNLVLEEISGILHGQEFVSVRAGFEMALIDAVANSIDVPLWRLFGGVSNSLTTAVTVPYVSPPEALKFASKFCEKGFNTMRFRMGENLNSDLEVIKAIRVVHPHCSFILDANEKFTSKEAIIVLEKLHDMNVSPVLFEQPVHRDDWNGLADVSGIARDQFGVTVVADESCQTLKDIEKIVQENITDGINIKLAKFGVLGVLQIVEVGRRSGLNLVIDSMVETRLGTGFAGHLAAGLGCFKHVNLDAPFKLSEDPVFGGYEASGPVYNFTNSRGQGGFLKWDIIA</sequence>
<keyword evidence="4 6" id="KW-0413">Isomerase</keyword>
<evidence type="ECO:0000313" key="8">
    <source>
        <dbReference type="Proteomes" id="UP001652623"/>
    </source>
</evidence>
<dbReference type="SMART" id="SM00922">
    <property type="entry name" value="MR_MLE"/>
    <property type="match status" value="1"/>
</dbReference>
<dbReference type="RefSeq" id="XP_015880039.2">
    <property type="nucleotide sequence ID" value="XM_016024553.4"/>
</dbReference>
<dbReference type="Gene3D" id="3.30.390.10">
    <property type="entry name" value="Enolase-like, N-terminal domain"/>
    <property type="match status" value="1"/>
</dbReference>
<evidence type="ECO:0000256" key="4">
    <source>
        <dbReference type="ARBA" id="ARBA00023235"/>
    </source>
</evidence>
<evidence type="ECO:0000256" key="1">
    <source>
        <dbReference type="ARBA" id="ARBA00008031"/>
    </source>
</evidence>
<evidence type="ECO:0000256" key="3">
    <source>
        <dbReference type="ARBA" id="ARBA00022842"/>
    </source>
</evidence>
<protein>
    <recommendedName>
        <fullName evidence="6">Dipeptide epimerase</fullName>
        <ecNumber evidence="6">5.1.1.-</ecNumber>
    </recommendedName>
</protein>
<dbReference type="InterPro" id="IPR013342">
    <property type="entry name" value="Mandelate_racemase_C"/>
</dbReference>
<feature type="binding site" evidence="5">
    <location>
        <position position="285"/>
    </location>
    <ligand>
        <name>Mg(2+)</name>
        <dbReference type="ChEBI" id="CHEBI:18420"/>
    </ligand>
</feature>
<organism evidence="8 9">
    <name type="scientific">Ziziphus jujuba</name>
    <name type="common">Chinese jujube</name>
    <name type="synonym">Ziziphus sativa</name>
    <dbReference type="NCBI Taxonomy" id="326968"/>
    <lineage>
        <taxon>Eukaryota</taxon>
        <taxon>Viridiplantae</taxon>
        <taxon>Streptophyta</taxon>
        <taxon>Embryophyta</taxon>
        <taxon>Tracheophyta</taxon>
        <taxon>Spermatophyta</taxon>
        <taxon>Magnoliopsida</taxon>
        <taxon>eudicotyledons</taxon>
        <taxon>Gunneridae</taxon>
        <taxon>Pentapetalae</taxon>
        <taxon>rosids</taxon>
        <taxon>fabids</taxon>
        <taxon>Rosales</taxon>
        <taxon>Rhamnaceae</taxon>
        <taxon>Paliureae</taxon>
        <taxon>Ziziphus</taxon>
    </lineage>
</organism>
<dbReference type="AlphaFoldDB" id="A0A6P4A2C9"/>
<dbReference type="Gene3D" id="3.20.20.120">
    <property type="entry name" value="Enolase-like C-terminal domain"/>
    <property type="match status" value="1"/>
</dbReference>
<dbReference type="Pfam" id="PF02746">
    <property type="entry name" value="MR_MLE_N"/>
    <property type="match status" value="1"/>
</dbReference>
<dbReference type="GO" id="GO:0046872">
    <property type="term" value="F:metal ion binding"/>
    <property type="evidence" value="ECO:0007669"/>
    <property type="project" value="UniProtKB-KW"/>
</dbReference>
<dbReference type="InParanoid" id="A0A6P4A2C9"/>
<dbReference type="EC" id="5.1.1.-" evidence="6"/>